<dbReference type="AlphaFoldDB" id="A0A9X3N355"/>
<dbReference type="EMBL" id="JAPDOD010000060">
    <property type="protein sequence ID" value="MDA0166175.1"/>
    <property type="molecule type" value="Genomic_DNA"/>
</dbReference>
<dbReference type="Gene3D" id="4.10.1080.10">
    <property type="entry name" value="TSP type-3 repeat"/>
    <property type="match status" value="1"/>
</dbReference>
<evidence type="ECO:0000256" key="4">
    <source>
        <dbReference type="ARBA" id="ARBA00022801"/>
    </source>
</evidence>
<keyword evidence="5 6" id="KW-0720">Serine protease</keyword>
<dbReference type="InterPro" id="IPR051048">
    <property type="entry name" value="Peptidase_S8/S53_subtilisin"/>
</dbReference>
<dbReference type="PROSITE" id="PS00138">
    <property type="entry name" value="SUBTILASE_SER"/>
    <property type="match status" value="1"/>
</dbReference>
<dbReference type="Pfam" id="PF02412">
    <property type="entry name" value="TSP_3"/>
    <property type="match status" value="2"/>
</dbReference>
<name>A0A9X3N355_9ACTN</name>
<gene>
    <name evidence="9" type="ORF">OM076_38275</name>
</gene>
<feature type="region of interest" description="Disordered" evidence="7">
    <location>
        <begin position="304"/>
        <end position="372"/>
    </location>
</feature>
<dbReference type="PROSITE" id="PS51892">
    <property type="entry name" value="SUBTILASE"/>
    <property type="match status" value="1"/>
</dbReference>
<sequence length="519" mass="53688">MEGQGVTVGVVDQLVYAAHPDLAGHVEPGQDFTEADSCTAGDPAGADDHGTMIAGIVAAGRDNGGIIGVAPLAHVMPLRAIDNCGTGKLPWIIKAFEYAGAHDMPIVTASFASDPLDGPNADTNQEFVKVFDRYPNTLFVVAAGNEGNDNDDPAHPVYPCSTKRPGSDPDIANLICVGMTDTMDKPACWGNIGQTTVDLFAPGVSILSTVRGGFGGYMYRSGTSMAAPMVAGAAAIVLSTEPQLGAAQLAQRLRDSVDPKQPLEPFSVAGGRLNAARAAGAPGRLNSGGGESVAWASCDRDHDSFRDDSGADQCPGVPGSVRGCPDSDGDGLGDSTDNCRSIANADQADADSDGVGDACDAMPRGTDDDGDNRPLLDDLCPLQPAFTADGCPAIDQHQSGDPKNPIATPTPTVTPTGAAVIVSLKAKVTPKSCPKSTPKCARVAKVTVKLSRQAKVALKLEQQVRKRGKLVWKRVSVQSMSANAKGTTLTVRGKRGQPRSKYRVTATLANKAKAVSFTV</sequence>
<dbReference type="GO" id="GO:0007155">
    <property type="term" value="P:cell adhesion"/>
    <property type="evidence" value="ECO:0007669"/>
    <property type="project" value="InterPro"/>
</dbReference>
<keyword evidence="3" id="KW-0732">Signal</keyword>
<evidence type="ECO:0000256" key="2">
    <source>
        <dbReference type="ARBA" id="ARBA00022670"/>
    </source>
</evidence>
<keyword evidence="10" id="KW-1185">Reference proteome</keyword>
<evidence type="ECO:0000256" key="5">
    <source>
        <dbReference type="ARBA" id="ARBA00022825"/>
    </source>
</evidence>
<evidence type="ECO:0000259" key="8">
    <source>
        <dbReference type="Pfam" id="PF00082"/>
    </source>
</evidence>
<evidence type="ECO:0000256" key="3">
    <source>
        <dbReference type="ARBA" id="ARBA00022729"/>
    </source>
</evidence>
<evidence type="ECO:0000313" key="9">
    <source>
        <dbReference type="EMBL" id="MDA0166175.1"/>
    </source>
</evidence>
<dbReference type="Proteomes" id="UP001149140">
    <property type="component" value="Unassembled WGS sequence"/>
</dbReference>
<comment type="caution">
    <text evidence="9">The sequence shown here is derived from an EMBL/GenBank/DDBJ whole genome shotgun (WGS) entry which is preliminary data.</text>
</comment>
<feature type="active site" description="Charge relay system" evidence="6">
    <location>
        <position position="12"/>
    </location>
</feature>
<comment type="similarity">
    <text evidence="1 6">Belongs to the peptidase S8 family.</text>
</comment>
<evidence type="ECO:0000256" key="7">
    <source>
        <dbReference type="SAM" id="MobiDB-lite"/>
    </source>
</evidence>
<feature type="active site" description="Charge relay system" evidence="6">
    <location>
        <position position="224"/>
    </location>
</feature>
<dbReference type="PANTHER" id="PTHR43399:SF4">
    <property type="entry name" value="CELL WALL-ASSOCIATED PROTEASE"/>
    <property type="match status" value="1"/>
</dbReference>
<dbReference type="Pfam" id="PF00082">
    <property type="entry name" value="Peptidase_S8"/>
    <property type="match status" value="1"/>
</dbReference>
<keyword evidence="2 6" id="KW-0645">Protease</keyword>
<organism evidence="9 10">
    <name type="scientific">Solirubrobacter ginsenosidimutans</name>
    <dbReference type="NCBI Taxonomy" id="490573"/>
    <lineage>
        <taxon>Bacteria</taxon>
        <taxon>Bacillati</taxon>
        <taxon>Actinomycetota</taxon>
        <taxon>Thermoleophilia</taxon>
        <taxon>Solirubrobacterales</taxon>
        <taxon>Solirubrobacteraceae</taxon>
        <taxon>Solirubrobacter</taxon>
    </lineage>
</organism>
<feature type="domain" description="Peptidase S8/S53" evidence="8">
    <location>
        <begin position="3"/>
        <end position="259"/>
    </location>
</feature>
<evidence type="ECO:0000256" key="6">
    <source>
        <dbReference type="PROSITE-ProRule" id="PRU01240"/>
    </source>
</evidence>
<reference evidence="9" key="1">
    <citation type="submission" date="2022-10" db="EMBL/GenBank/DDBJ databases">
        <title>The WGS of Solirubrobacter ginsenosidimutans DSM 21036.</title>
        <authorList>
            <person name="Jiang Z."/>
        </authorList>
    </citation>
    <scope>NUCLEOTIDE SEQUENCE</scope>
    <source>
        <strain evidence="9">DSM 21036</strain>
    </source>
</reference>
<dbReference type="RefSeq" id="WP_270045467.1">
    <property type="nucleotide sequence ID" value="NZ_JAPDOD010000060.1"/>
</dbReference>
<dbReference type="PROSITE" id="PS00137">
    <property type="entry name" value="SUBTILASE_HIS"/>
    <property type="match status" value="1"/>
</dbReference>
<protein>
    <submittedName>
        <fullName evidence="9">S8 family serine peptidase</fullName>
    </submittedName>
</protein>
<dbReference type="InterPro" id="IPR022398">
    <property type="entry name" value="Peptidase_S8_His-AS"/>
</dbReference>
<evidence type="ECO:0000313" key="10">
    <source>
        <dbReference type="Proteomes" id="UP001149140"/>
    </source>
</evidence>
<dbReference type="InterPro" id="IPR023828">
    <property type="entry name" value="Peptidase_S8_Ser-AS"/>
</dbReference>
<dbReference type="SUPFAM" id="SSF52743">
    <property type="entry name" value="Subtilisin-like"/>
    <property type="match status" value="1"/>
</dbReference>
<keyword evidence="4 6" id="KW-0378">Hydrolase</keyword>
<dbReference type="PANTHER" id="PTHR43399">
    <property type="entry name" value="SUBTILISIN-RELATED"/>
    <property type="match status" value="1"/>
</dbReference>
<proteinExistence type="inferred from homology"/>
<dbReference type="InterPro" id="IPR003367">
    <property type="entry name" value="Thrombospondin_3-like_rpt"/>
</dbReference>
<feature type="active site" description="Charge relay system" evidence="6">
    <location>
        <position position="49"/>
    </location>
</feature>
<dbReference type="InterPro" id="IPR000209">
    <property type="entry name" value="Peptidase_S8/S53_dom"/>
</dbReference>
<accession>A0A9X3N355</accession>
<dbReference type="PRINTS" id="PR00723">
    <property type="entry name" value="SUBTILISIN"/>
</dbReference>
<dbReference type="GO" id="GO:0005509">
    <property type="term" value="F:calcium ion binding"/>
    <property type="evidence" value="ECO:0007669"/>
    <property type="project" value="InterPro"/>
</dbReference>
<dbReference type="InterPro" id="IPR036852">
    <property type="entry name" value="Peptidase_S8/S53_dom_sf"/>
</dbReference>
<dbReference type="InterPro" id="IPR015500">
    <property type="entry name" value="Peptidase_S8_subtilisin-rel"/>
</dbReference>
<dbReference type="Gene3D" id="3.40.50.200">
    <property type="entry name" value="Peptidase S8/S53 domain"/>
    <property type="match status" value="1"/>
</dbReference>
<dbReference type="GO" id="GO:0004252">
    <property type="term" value="F:serine-type endopeptidase activity"/>
    <property type="evidence" value="ECO:0007669"/>
    <property type="project" value="UniProtKB-UniRule"/>
</dbReference>
<dbReference type="InterPro" id="IPR028974">
    <property type="entry name" value="TSP_type-3_rpt"/>
</dbReference>
<dbReference type="GO" id="GO:0006508">
    <property type="term" value="P:proteolysis"/>
    <property type="evidence" value="ECO:0007669"/>
    <property type="project" value="UniProtKB-KW"/>
</dbReference>
<dbReference type="SUPFAM" id="SSF103647">
    <property type="entry name" value="TSP type-3 repeat"/>
    <property type="match status" value="1"/>
</dbReference>
<evidence type="ECO:0000256" key="1">
    <source>
        <dbReference type="ARBA" id="ARBA00011073"/>
    </source>
</evidence>